<comment type="subcellular location">
    <subcellularLocation>
        <location evidence="1">Nucleus</location>
    </subcellularLocation>
</comment>
<feature type="repeat" description="MBT" evidence="13">
    <location>
        <begin position="582"/>
        <end position="684"/>
    </location>
</feature>
<keyword evidence="7" id="KW-0156">Chromatin regulator</keyword>
<evidence type="ECO:0000256" key="8">
    <source>
        <dbReference type="ARBA" id="ARBA00023015"/>
    </source>
</evidence>
<dbReference type="InterPro" id="IPR038603">
    <property type="entry name" value="Znf_FCS_sf"/>
</dbReference>
<feature type="repeat" description="MBT" evidence="13">
    <location>
        <begin position="692"/>
        <end position="789"/>
    </location>
</feature>
<feature type="compositionally biased region" description="Basic and acidic residues" evidence="14">
    <location>
        <begin position="136"/>
        <end position="161"/>
    </location>
</feature>
<keyword evidence="4" id="KW-0677">Repeat</keyword>
<feature type="region of interest" description="Disordered" evidence="14">
    <location>
        <begin position="209"/>
        <end position="230"/>
    </location>
</feature>
<dbReference type="InterPro" id="IPR012313">
    <property type="entry name" value="Znf_FCS"/>
</dbReference>
<dbReference type="PANTHER" id="PTHR12247">
    <property type="entry name" value="POLYCOMB GROUP PROTEIN"/>
    <property type="match status" value="1"/>
</dbReference>
<dbReference type="EMBL" id="MU827806">
    <property type="protein sequence ID" value="KAJ7325720.1"/>
    <property type="molecule type" value="Genomic_DNA"/>
</dbReference>
<evidence type="ECO:0000256" key="2">
    <source>
        <dbReference type="ARBA" id="ARBA00022491"/>
    </source>
</evidence>
<dbReference type="PROSITE" id="PS51079">
    <property type="entry name" value="MBT"/>
    <property type="match status" value="4"/>
</dbReference>
<dbReference type="Gene3D" id="1.10.150.50">
    <property type="entry name" value="Transcription Factor, Ets-1"/>
    <property type="match status" value="1"/>
</dbReference>
<evidence type="ECO:0000256" key="1">
    <source>
        <dbReference type="ARBA" id="ARBA00004123"/>
    </source>
</evidence>
<feature type="domain" description="SAM" evidence="15">
    <location>
        <begin position="1072"/>
        <end position="1135"/>
    </location>
</feature>
<dbReference type="GO" id="GO:0042393">
    <property type="term" value="F:histone binding"/>
    <property type="evidence" value="ECO:0007669"/>
    <property type="project" value="TreeGrafter"/>
</dbReference>
<dbReference type="Pfam" id="PF02820">
    <property type="entry name" value="MBT"/>
    <property type="match status" value="4"/>
</dbReference>
<dbReference type="InterPro" id="IPR013761">
    <property type="entry name" value="SAM/pointed_sf"/>
</dbReference>
<dbReference type="SUPFAM" id="SSF47769">
    <property type="entry name" value="SAM/Pointed domain"/>
    <property type="match status" value="1"/>
</dbReference>
<feature type="compositionally biased region" description="Basic residues" evidence="14">
    <location>
        <begin position="288"/>
        <end position="305"/>
    </location>
</feature>
<organism evidence="17 18">
    <name type="scientific">Desmophyllum pertusum</name>
    <dbReference type="NCBI Taxonomy" id="174260"/>
    <lineage>
        <taxon>Eukaryota</taxon>
        <taxon>Metazoa</taxon>
        <taxon>Cnidaria</taxon>
        <taxon>Anthozoa</taxon>
        <taxon>Hexacorallia</taxon>
        <taxon>Scleractinia</taxon>
        <taxon>Caryophylliina</taxon>
        <taxon>Caryophylliidae</taxon>
        <taxon>Desmophyllum</taxon>
    </lineage>
</organism>
<dbReference type="GO" id="GO:0003677">
    <property type="term" value="F:DNA binding"/>
    <property type="evidence" value="ECO:0007669"/>
    <property type="project" value="UniProtKB-KW"/>
</dbReference>
<dbReference type="Gene3D" id="2.30.30.140">
    <property type="match status" value="4"/>
</dbReference>
<proteinExistence type="predicted"/>
<sequence length="1138" mass="127191">MLKFFQVEKVHCTSSERQAPLRTGHDRQHETEVGFSTMATAETREENQVSEEIPGNNETPLPMNTAKSAKVADATTKQESPLITPMSEGTSMSTPLQQEQSNVKVDAEDERQGEILAFYGEEETRNYDSPEPGPVVEKDDVTTKETKASVQVKEEPPKEVVPEDEPLAENMAKCEFCRYIGIRESFFSKSKRFCKMECAKRYSSASNIKQKSKGDKIGTPKKKHRTSDRHHKVSLKLDLLSNIVTVLSDTAKCEFCCYIGIRESFFSKSKRFCKMECAKRYSASNIKKKSKGEKIGTPKKKHRTSERHAHNSNAAASASATTSSSATIAVTAPSVQETCQGGKEEEAAVPAASATPLSREEYLKKTGAKATGTHLFEHVSLSPCLKGVHVGMKVEVVNCSLDVVDDTDVAFWVATVIEIKHYRVQLRYEGYESNPAGDFWFDLRSKNIHPVGWCAKRNKLLIPPPAIRENCANWRDYLFKCLSGAKTFSAEFLQQLQSQPYNRFQKGMKVEVADRKNMYSMCVATIVDVIGDRLRMRYDGLDDDVAEDFWCHCQSAEIHPIGWSSLVGHTLQPPIGWKHSLSKWNEFLADDLANSLDAPQEFFVQDSTGTAPGIHQFKVGMKFEAIDPFNPSHVCVVTVIKVLRFNYFVLGVDSLATYFVCHANSINVFPCGWAKAHDLQLHPPRDYTLDTFSWPEYLAKTGGIEAPVQLFRQDQRGENNFTIGTKLEAVDLREPALICPATVTDLKGPLLRIHFDGWDESYDQLVDMDSLDIFPVSYCVSVTHPLQPPGPMPDRYVERYGPVTDVSCPPVPRPLSRPVKRRASADEDGQKKKAKSLYPQEIVYMNKRCYLGPLLSRDLIRSLPDAVRGSVVGPEKHNIMRLCMQHLVSASINPKQVLELFSREFYQSKKNRELQLGGTVCIETKSKNGKRLMRRVRVVNKAEHLEPYLQRVCQVLGCCSELVSGTRYPQGHCNQMSCLKGKDNGVTSSSDGRALQETAVDVPLPTVAGYPPTLKGHHHLAAVWLQPMERESSHDSMVSSTSNLPSSAVQETDAASVLLYQSCNSGKDPRLWNVQEVTGFMYSIGCSNYADAFVKEEIDGRALLLLTQEMLESLTENKLGPMTKIQSAVKALKQAWGI</sequence>
<evidence type="ECO:0000256" key="5">
    <source>
        <dbReference type="ARBA" id="ARBA00022771"/>
    </source>
</evidence>
<feature type="region of interest" description="Disordered" evidence="14">
    <location>
        <begin position="807"/>
        <end position="833"/>
    </location>
</feature>
<keyword evidence="10" id="KW-0804">Transcription</keyword>
<keyword evidence="2" id="KW-0678">Repressor</keyword>
<evidence type="ECO:0000256" key="12">
    <source>
        <dbReference type="PROSITE-ProRule" id="PRU00367"/>
    </source>
</evidence>
<dbReference type="SMART" id="SM00561">
    <property type="entry name" value="MBT"/>
    <property type="match status" value="4"/>
</dbReference>
<keyword evidence="8" id="KW-0805">Transcription regulation</keyword>
<keyword evidence="9" id="KW-0238">DNA-binding</keyword>
<dbReference type="Gene3D" id="3.90.1150.190">
    <property type="entry name" value="SLED domain"/>
    <property type="match status" value="1"/>
</dbReference>
<dbReference type="Pfam" id="PF00536">
    <property type="entry name" value="SAM_1"/>
    <property type="match status" value="1"/>
</dbReference>
<keyword evidence="11" id="KW-0539">Nucleus</keyword>
<gene>
    <name evidence="17" type="primary">MBTD1</name>
    <name evidence="17" type="ORF">OS493_029147</name>
</gene>
<dbReference type="AlphaFoldDB" id="A0A9X0CDB9"/>
<reference evidence="17" key="1">
    <citation type="submission" date="2023-01" db="EMBL/GenBank/DDBJ databases">
        <title>Genome assembly of the deep-sea coral Lophelia pertusa.</title>
        <authorList>
            <person name="Herrera S."/>
            <person name="Cordes E."/>
        </authorList>
    </citation>
    <scope>NUCLEOTIDE SEQUENCE</scope>
    <source>
        <strain evidence="17">USNM1676648</strain>
        <tissue evidence="17">Polyp</tissue>
    </source>
</reference>
<keyword evidence="6" id="KW-0862">Zinc</keyword>
<dbReference type="GO" id="GO:0003682">
    <property type="term" value="F:chromatin binding"/>
    <property type="evidence" value="ECO:0007669"/>
    <property type="project" value="TreeGrafter"/>
</dbReference>
<evidence type="ECO:0000256" key="10">
    <source>
        <dbReference type="ARBA" id="ARBA00023163"/>
    </source>
</evidence>
<dbReference type="CDD" id="cd20099">
    <property type="entry name" value="MBT_dSfmbt-like_rpt3"/>
    <property type="match status" value="1"/>
</dbReference>
<dbReference type="GO" id="GO:0008270">
    <property type="term" value="F:zinc ion binding"/>
    <property type="evidence" value="ECO:0007669"/>
    <property type="project" value="UniProtKB-KW"/>
</dbReference>
<dbReference type="SUPFAM" id="SSF63748">
    <property type="entry name" value="Tudor/PWWP/MBT"/>
    <property type="match status" value="4"/>
</dbReference>
<accession>A0A9X0CDB9</accession>
<dbReference type="InterPro" id="IPR050548">
    <property type="entry name" value="PcG_chromatin_remod_factors"/>
</dbReference>
<dbReference type="OrthoDB" id="5800688at2759"/>
<dbReference type="GO" id="GO:0045892">
    <property type="term" value="P:negative regulation of DNA-templated transcription"/>
    <property type="evidence" value="ECO:0007669"/>
    <property type="project" value="TreeGrafter"/>
</dbReference>
<dbReference type="Gene3D" id="3.30.60.160">
    <property type="match status" value="2"/>
</dbReference>
<evidence type="ECO:0000259" key="15">
    <source>
        <dbReference type="PROSITE" id="PS50105"/>
    </source>
</evidence>
<feature type="domain" description="FCS-type" evidence="16">
    <location>
        <begin position="244"/>
        <end position="279"/>
    </location>
</feature>
<dbReference type="GO" id="GO:0005634">
    <property type="term" value="C:nucleus"/>
    <property type="evidence" value="ECO:0007669"/>
    <property type="project" value="UniProtKB-SubCell"/>
</dbReference>
<dbReference type="InterPro" id="IPR004092">
    <property type="entry name" value="Mbt"/>
</dbReference>
<dbReference type="PROSITE" id="PS51024">
    <property type="entry name" value="ZF_FCS"/>
    <property type="match status" value="2"/>
</dbReference>
<keyword evidence="5 12" id="KW-0863">Zinc-finger</keyword>
<dbReference type="SMART" id="SM00454">
    <property type="entry name" value="SAM"/>
    <property type="match status" value="1"/>
</dbReference>
<dbReference type="Pfam" id="PF12140">
    <property type="entry name" value="SLED"/>
    <property type="match status" value="1"/>
</dbReference>
<evidence type="ECO:0000313" key="18">
    <source>
        <dbReference type="Proteomes" id="UP001163046"/>
    </source>
</evidence>
<dbReference type="PANTHER" id="PTHR12247:SF104">
    <property type="entry name" value="POLYCOMB PROTEIN SFMBT"/>
    <property type="match status" value="1"/>
</dbReference>
<dbReference type="GO" id="GO:0006325">
    <property type="term" value="P:chromatin organization"/>
    <property type="evidence" value="ECO:0007669"/>
    <property type="project" value="UniProtKB-KW"/>
</dbReference>
<feature type="region of interest" description="Disordered" evidence="14">
    <location>
        <begin position="12"/>
        <end position="67"/>
    </location>
</feature>
<evidence type="ECO:0000256" key="4">
    <source>
        <dbReference type="ARBA" id="ARBA00022737"/>
    </source>
</evidence>
<feature type="region of interest" description="Disordered" evidence="14">
    <location>
        <begin position="288"/>
        <end position="320"/>
    </location>
</feature>
<name>A0A9X0CDB9_9CNID</name>
<evidence type="ECO:0000259" key="16">
    <source>
        <dbReference type="PROSITE" id="PS51024"/>
    </source>
</evidence>
<evidence type="ECO:0000256" key="11">
    <source>
        <dbReference type="ARBA" id="ARBA00023242"/>
    </source>
</evidence>
<dbReference type="Pfam" id="PF21319">
    <property type="entry name" value="zf-FCS_1"/>
    <property type="match status" value="2"/>
</dbReference>
<evidence type="ECO:0000256" key="7">
    <source>
        <dbReference type="ARBA" id="ARBA00022853"/>
    </source>
</evidence>
<dbReference type="CDD" id="cd20100">
    <property type="entry name" value="MBT_dSfmbt-like_rpt4"/>
    <property type="match status" value="1"/>
</dbReference>
<keyword evidence="18" id="KW-1185">Reference proteome</keyword>
<feature type="compositionally biased region" description="Basic and acidic residues" evidence="14">
    <location>
        <begin position="23"/>
        <end position="32"/>
    </location>
</feature>
<evidence type="ECO:0000256" key="3">
    <source>
        <dbReference type="ARBA" id="ARBA00022723"/>
    </source>
</evidence>
<evidence type="ECO:0000256" key="6">
    <source>
        <dbReference type="ARBA" id="ARBA00022833"/>
    </source>
</evidence>
<dbReference type="Proteomes" id="UP001163046">
    <property type="component" value="Unassembled WGS sequence"/>
</dbReference>
<feature type="compositionally biased region" description="Basic residues" evidence="14">
    <location>
        <begin position="219"/>
        <end position="230"/>
    </location>
</feature>
<evidence type="ECO:0000256" key="14">
    <source>
        <dbReference type="SAM" id="MobiDB-lite"/>
    </source>
</evidence>
<protein>
    <submittedName>
        <fullName evidence="17">MBT domain-containing protein 1</fullName>
    </submittedName>
</protein>
<feature type="domain" description="FCS-type" evidence="16">
    <location>
        <begin position="165"/>
        <end position="200"/>
    </location>
</feature>
<evidence type="ECO:0000256" key="9">
    <source>
        <dbReference type="ARBA" id="ARBA00023125"/>
    </source>
</evidence>
<evidence type="ECO:0000256" key="13">
    <source>
        <dbReference type="PROSITE-ProRule" id="PRU00459"/>
    </source>
</evidence>
<evidence type="ECO:0000313" key="17">
    <source>
        <dbReference type="EMBL" id="KAJ7325720.1"/>
    </source>
</evidence>
<dbReference type="InterPro" id="IPR021987">
    <property type="entry name" value="SLED"/>
</dbReference>
<feature type="repeat" description="MBT" evidence="13">
    <location>
        <begin position="357"/>
        <end position="464"/>
    </location>
</feature>
<dbReference type="InterPro" id="IPR001660">
    <property type="entry name" value="SAM"/>
</dbReference>
<dbReference type="InterPro" id="IPR038348">
    <property type="entry name" value="SLED_sf"/>
</dbReference>
<dbReference type="PROSITE" id="PS50105">
    <property type="entry name" value="SAM_DOMAIN"/>
    <property type="match status" value="1"/>
</dbReference>
<keyword evidence="3" id="KW-0479">Metal-binding</keyword>
<feature type="repeat" description="MBT" evidence="13">
    <location>
        <begin position="472"/>
        <end position="574"/>
    </location>
</feature>
<comment type="caution">
    <text evidence="17">The sequence shown here is derived from an EMBL/GenBank/DDBJ whole genome shotgun (WGS) entry which is preliminary data.</text>
</comment>
<feature type="region of interest" description="Disordered" evidence="14">
    <location>
        <begin position="120"/>
        <end position="163"/>
    </location>
</feature>